<evidence type="ECO:0000313" key="3">
    <source>
        <dbReference type="Proteomes" id="UP001365542"/>
    </source>
</evidence>
<keyword evidence="3" id="KW-1185">Reference proteome</keyword>
<keyword evidence="1" id="KW-0732">Signal</keyword>
<gene>
    <name evidence="2" type="ORF">TWF694_007640</name>
</gene>
<comment type="caution">
    <text evidence="2">The sequence shown here is derived from an EMBL/GenBank/DDBJ whole genome shotgun (WGS) entry which is preliminary data.</text>
</comment>
<dbReference type="AlphaFoldDB" id="A0AAV9XIG3"/>
<dbReference type="EMBL" id="JAVHJO010000003">
    <property type="protein sequence ID" value="KAK6541862.1"/>
    <property type="molecule type" value="Genomic_DNA"/>
</dbReference>
<organism evidence="2 3">
    <name type="scientific">Orbilia ellipsospora</name>
    <dbReference type="NCBI Taxonomy" id="2528407"/>
    <lineage>
        <taxon>Eukaryota</taxon>
        <taxon>Fungi</taxon>
        <taxon>Dikarya</taxon>
        <taxon>Ascomycota</taxon>
        <taxon>Pezizomycotina</taxon>
        <taxon>Orbiliomycetes</taxon>
        <taxon>Orbiliales</taxon>
        <taxon>Orbiliaceae</taxon>
        <taxon>Orbilia</taxon>
    </lineage>
</organism>
<dbReference type="Proteomes" id="UP001365542">
    <property type="component" value="Unassembled WGS sequence"/>
</dbReference>
<sequence length="129" mass="13970">MQFLNIVSAIAILAGAVSAIPASAPPTLPVSQKTTGAQIKEIFISRIGDLATSMEEQNAILKYTAIMPPVIWDRLSEVENKAFVEIGKANPDQKIIEQAVTAWLFLAGCQVPDFDNLPAETEDLPLCKF</sequence>
<evidence type="ECO:0000313" key="2">
    <source>
        <dbReference type="EMBL" id="KAK6541862.1"/>
    </source>
</evidence>
<evidence type="ECO:0000256" key="1">
    <source>
        <dbReference type="SAM" id="SignalP"/>
    </source>
</evidence>
<reference evidence="2 3" key="1">
    <citation type="submission" date="2019-10" db="EMBL/GenBank/DDBJ databases">
        <authorList>
            <person name="Palmer J.M."/>
        </authorList>
    </citation>
    <scope>NUCLEOTIDE SEQUENCE [LARGE SCALE GENOMIC DNA]</scope>
    <source>
        <strain evidence="2 3">TWF694</strain>
    </source>
</reference>
<protein>
    <submittedName>
        <fullName evidence="2">Uncharacterized protein</fullName>
    </submittedName>
</protein>
<feature type="signal peptide" evidence="1">
    <location>
        <begin position="1"/>
        <end position="19"/>
    </location>
</feature>
<name>A0AAV9XIG3_9PEZI</name>
<proteinExistence type="predicted"/>
<feature type="chain" id="PRO_5043373339" evidence="1">
    <location>
        <begin position="20"/>
        <end position="129"/>
    </location>
</feature>
<accession>A0AAV9XIG3</accession>